<dbReference type="AlphaFoldDB" id="A0A6L2LR86"/>
<proteinExistence type="predicted"/>
<gene>
    <name evidence="1" type="ORF">Tci_036274</name>
</gene>
<evidence type="ECO:0000313" key="1">
    <source>
        <dbReference type="EMBL" id="GEU64296.1"/>
    </source>
</evidence>
<reference evidence="1" key="1">
    <citation type="journal article" date="2019" name="Sci. Rep.">
        <title>Draft genome of Tanacetum cinerariifolium, the natural source of mosquito coil.</title>
        <authorList>
            <person name="Yamashiro T."/>
            <person name="Shiraishi A."/>
            <person name="Satake H."/>
            <person name="Nakayama K."/>
        </authorList>
    </citation>
    <scope>NUCLEOTIDE SEQUENCE</scope>
</reference>
<comment type="caution">
    <text evidence="1">The sequence shown here is derived from an EMBL/GenBank/DDBJ whole genome shotgun (WGS) entry which is preliminary data.</text>
</comment>
<dbReference type="EMBL" id="BKCJ010004995">
    <property type="protein sequence ID" value="GEU64296.1"/>
    <property type="molecule type" value="Genomic_DNA"/>
</dbReference>
<name>A0A6L2LR86_TANCI</name>
<accession>A0A6L2LR86</accession>
<protein>
    <submittedName>
        <fullName evidence="1">Uncharacterized protein</fullName>
    </submittedName>
</protein>
<sequence length="85" mass="9691">MATFEVLDELMEIIDATELHKRMRFWRHVLIREIEALGERGVVVDSLESLKHTHARETAKLAALTNAIAESLVGQRHVAKMDLND</sequence>
<organism evidence="1">
    <name type="scientific">Tanacetum cinerariifolium</name>
    <name type="common">Dalmatian daisy</name>
    <name type="synonym">Chrysanthemum cinerariifolium</name>
    <dbReference type="NCBI Taxonomy" id="118510"/>
    <lineage>
        <taxon>Eukaryota</taxon>
        <taxon>Viridiplantae</taxon>
        <taxon>Streptophyta</taxon>
        <taxon>Embryophyta</taxon>
        <taxon>Tracheophyta</taxon>
        <taxon>Spermatophyta</taxon>
        <taxon>Magnoliopsida</taxon>
        <taxon>eudicotyledons</taxon>
        <taxon>Gunneridae</taxon>
        <taxon>Pentapetalae</taxon>
        <taxon>asterids</taxon>
        <taxon>campanulids</taxon>
        <taxon>Asterales</taxon>
        <taxon>Asteraceae</taxon>
        <taxon>Asteroideae</taxon>
        <taxon>Anthemideae</taxon>
        <taxon>Anthemidinae</taxon>
        <taxon>Tanacetum</taxon>
    </lineage>
</organism>